<evidence type="ECO:0000256" key="1">
    <source>
        <dbReference type="SAM" id="MobiDB-lite"/>
    </source>
</evidence>
<keyword evidence="2" id="KW-0472">Membrane</keyword>
<proteinExistence type="predicted"/>
<keyword evidence="2" id="KW-0812">Transmembrane</keyword>
<protein>
    <submittedName>
        <fullName evidence="3">Uncharacterized protein</fullName>
    </submittedName>
</protein>
<evidence type="ECO:0000256" key="2">
    <source>
        <dbReference type="SAM" id="Phobius"/>
    </source>
</evidence>
<keyword evidence="2" id="KW-1133">Transmembrane helix</keyword>
<evidence type="ECO:0000313" key="4">
    <source>
        <dbReference type="Proteomes" id="UP001243330"/>
    </source>
</evidence>
<evidence type="ECO:0000313" key="3">
    <source>
        <dbReference type="EMBL" id="KAK1839251.1"/>
    </source>
</evidence>
<accession>A0AAD9EBT7</accession>
<dbReference type="Proteomes" id="UP001243330">
    <property type="component" value="Unassembled WGS sequence"/>
</dbReference>
<feature type="compositionally biased region" description="Polar residues" evidence="1">
    <location>
        <begin position="85"/>
        <end position="108"/>
    </location>
</feature>
<dbReference type="EMBL" id="JAQOWY010000698">
    <property type="protein sequence ID" value="KAK1839251.1"/>
    <property type="molecule type" value="Genomic_DNA"/>
</dbReference>
<feature type="transmembrane region" description="Helical" evidence="2">
    <location>
        <begin position="121"/>
        <end position="139"/>
    </location>
</feature>
<gene>
    <name evidence="3" type="ORF">CCHR01_18130</name>
</gene>
<reference evidence="3" key="1">
    <citation type="submission" date="2023-01" db="EMBL/GenBank/DDBJ databases">
        <title>Colletotrichum chrysophilum M932 genome sequence.</title>
        <authorList>
            <person name="Baroncelli R."/>
        </authorList>
    </citation>
    <scope>NUCLEOTIDE SEQUENCE</scope>
    <source>
        <strain evidence="3">M932</strain>
    </source>
</reference>
<organism evidence="3 4">
    <name type="scientific">Colletotrichum chrysophilum</name>
    <dbReference type="NCBI Taxonomy" id="1836956"/>
    <lineage>
        <taxon>Eukaryota</taxon>
        <taxon>Fungi</taxon>
        <taxon>Dikarya</taxon>
        <taxon>Ascomycota</taxon>
        <taxon>Pezizomycotina</taxon>
        <taxon>Sordariomycetes</taxon>
        <taxon>Hypocreomycetidae</taxon>
        <taxon>Glomerellales</taxon>
        <taxon>Glomerellaceae</taxon>
        <taxon>Colletotrichum</taxon>
        <taxon>Colletotrichum gloeosporioides species complex</taxon>
    </lineage>
</organism>
<keyword evidence="4" id="KW-1185">Reference proteome</keyword>
<dbReference type="AlphaFoldDB" id="A0AAD9EBT7"/>
<comment type="caution">
    <text evidence="3">The sequence shown here is derived from an EMBL/GenBank/DDBJ whole genome shotgun (WGS) entry which is preliminary data.</text>
</comment>
<feature type="compositionally biased region" description="Basic and acidic residues" evidence="1">
    <location>
        <begin position="44"/>
        <end position="65"/>
    </location>
</feature>
<name>A0AAD9EBT7_9PEZI</name>
<feature type="region of interest" description="Disordered" evidence="1">
    <location>
        <begin position="44"/>
        <end position="108"/>
    </location>
</feature>
<feature type="region of interest" description="Disordered" evidence="1">
    <location>
        <begin position="1"/>
        <end position="26"/>
    </location>
</feature>
<sequence>MHRAAKKHEGKIEAHPARLQRRTSPGRRRVQWILTGWAALGRRREQPAENLEKAAAASEEREVTKGGRVGVTLKVHHPHPCSPQLDMQETWSKQEEQQPSSPAASNSKPICCRISRARRRLLLTSCLLLHIVASPPPLVELLAAHSTSHS</sequence>